<keyword evidence="2" id="KW-1185">Reference proteome</keyword>
<name>A0A1G9KCQ5_9FLAO</name>
<evidence type="ECO:0000313" key="1">
    <source>
        <dbReference type="EMBL" id="SDL47195.1"/>
    </source>
</evidence>
<dbReference type="RefSeq" id="WP_089885751.1">
    <property type="nucleotide sequence ID" value="NZ_FNGV01000001.1"/>
</dbReference>
<dbReference type="Proteomes" id="UP000199440">
    <property type="component" value="Unassembled WGS sequence"/>
</dbReference>
<dbReference type="OrthoDB" id="9863705at2"/>
<proteinExistence type="predicted"/>
<gene>
    <name evidence="1" type="ORF">SAMN04488514_101931</name>
</gene>
<dbReference type="AlphaFoldDB" id="A0A1G9KCQ5"/>
<reference evidence="1 2" key="1">
    <citation type="submission" date="2016-10" db="EMBL/GenBank/DDBJ databases">
        <authorList>
            <person name="de Groot N.N."/>
        </authorList>
    </citation>
    <scope>NUCLEOTIDE SEQUENCE [LARGE SCALE GENOMIC DNA]</scope>
    <source>
        <strain evidence="1 2">DSM 19886</strain>
    </source>
</reference>
<sequence>MGLFDFLKPKNKPVDTVYTDGITERKIKSLNKDQQKELLSKLGINPYDFNHDDMIASEISLNEEVAGAIRVSDWNAENSDGEFDYISLSDINDGSKSLYLAQNNREERAIKVLVDKYFAEFGETHLCGAGFSKYDLMQMNEALNGELREWYLNDFKIAVGYNYGSELQSNYVIVEERIF</sequence>
<organism evidence="1 2">
    <name type="scientific">Kriegella aquimaris</name>
    <dbReference type="NCBI Taxonomy" id="192904"/>
    <lineage>
        <taxon>Bacteria</taxon>
        <taxon>Pseudomonadati</taxon>
        <taxon>Bacteroidota</taxon>
        <taxon>Flavobacteriia</taxon>
        <taxon>Flavobacteriales</taxon>
        <taxon>Flavobacteriaceae</taxon>
        <taxon>Kriegella</taxon>
    </lineage>
</organism>
<dbReference type="STRING" id="192904.SAMN04488514_101931"/>
<dbReference type="EMBL" id="FNGV01000001">
    <property type="protein sequence ID" value="SDL47195.1"/>
    <property type="molecule type" value="Genomic_DNA"/>
</dbReference>
<accession>A0A1G9KCQ5</accession>
<evidence type="ECO:0000313" key="2">
    <source>
        <dbReference type="Proteomes" id="UP000199440"/>
    </source>
</evidence>
<dbReference type="Gene3D" id="1.10.720.10">
    <property type="match status" value="1"/>
</dbReference>
<protein>
    <submittedName>
        <fullName evidence="1">Uncharacterized protein</fullName>
    </submittedName>
</protein>